<evidence type="ECO:0000256" key="4">
    <source>
        <dbReference type="ARBA" id="ARBA00022692"/>
    </source>
</evidence>
<feature type="transmembrane region" description="Helical" evidence="8">
    <location>
        <begin position="365"/>
        <end position="384"/>
    </location>
</feature>
<keyword evidence="4 8" id="KW-0812">Transmembrane</keyword>
<dbReference type="Proteomes" id="UP000177026">
    <property type="component" value="Unassembled WGS sequence"/>
</dbReference>
<evidence type="ECO:0000259" key="9">
    <source>
        <dbReference type="PROSITE" id="PS51782"/>
    </source>
</evidence>
<feature type="domain" description="LysM" evidence="9">
    <location>
        <begin position="478"/>
        <end position="524"/>
    </location>
</feature>
<name>A0A1F7GSQ7_9BACT</name>
<dbReference type="NCBIfam" id="TIGR03804">
    <property type="entry name" value="para_beta_helix"/>
    <property type="match status" value="3"/>
</dbReference>
<dbReference type="InterPro" id="IPR029044">
    <property type="entry name" value="Nucleotide-diphossugar_trans"/>
</dbReference>
<proteinExistence type="predicted"/>
<gene>
    <name evidence="10" type="ORF">A2866_05845</name>
</gene>
<dbReference type="SMART" id="SM00710">
    <property type="entry name" value="PbH1"/>
    <property type="match status" value="9"/>
</dbReference>
<dbReference type="GO" id="GO:0016757">
    <property type="term" value="F:glycosyltransferase activity"/>
    <property type="evidence" value="ECO:0007669"/>
    <property type="project" value="UniProtKB-KW"/>
</dbReference>
<dbReference type="Pfam" id="PF13641">
    <property type="entry name" value="Glyco_tranf_2_3"/>
    <property type="match status" value="1"/>
</dbReference>
<dbReference type="InterPro" id="IPR011050">
    <property type="entry name" value="Pectin_lyase_fold/virulence"/>
</dbReference>
<dbReference type="GO" id="GO:0016020">
    <property type="term" value="C:membrane"/>
    <property type="evidence" value="ECO:0007669"/>
    <property type="project" value="UniProtKB-SubCell"/>
</dbReference>
<dbReference type="SUPFAM" id="SSF51126">
    <property type="entry name" value="Pectin lyase-like"/>
    <property type="match status" value="2"/>
</dbReference>
<reference evidence="10 11" key="1">
    <citation type="journal article" date="2016" name="Nat. Commun.">
        <title>Thousands of microbial genomes shed light on interconnected biogeochemical processes in an aquifer system.</title>
        <authorList>
            <person name="Anantharaman K."/>
            <person name="Brown C.T."/>
            <person name="Hug L.A."/>
            <person name="Sharon I."/>
            <person name="Castelle C.J."/>
            <person name="Probst A.J."/>
            <person name="Thomas B.C."/>
            <person name="Singh A."/>
            <person name="Wilkins M.J."/>
            <person name="Karaoz U."/>
            <person name="Brodie E.L."/>
            <person name="Williams K.H."/>
            <person name="Hubbard S.S."/>
            <person name="Banfield J.F."/>
        </authorList>
    </citation>
    <scope>NUCLEOTIDE SEQUENCE [LARGE SCALE GENOMIC DNA]</scope>
</reference>
<evidence type="ECO:0000313" key="10">
    <source>
        <dbReference type="EMBL" id="OGK22070.1"/>
    </source>
</evidence>
<protein>
    <recommendedName>
        <fullName evidence="9">LysM domain-containing protein</fullName>
    </recommendedName>
</protein>
<keyword evidence="2" id="KW-0328">Glycosyltransferase</keyword>
<evidence type="ECO:0000313" key="11">
    <source>
        <dbReference type="Proteomes" id="UP000177026"/>
    </source>
</evidence>
<feature type="transmembrane region" description="Helical" evidence="8">
    <location>
        <begin position="405"/>
        <end position="428"/>
    </location>
</feature>
<evidence type="ECO:0000256" key="1">
    <source>
        <dbReference type="ARBA" id="ARBA00004370"/>
    </source>
</evidence>
<dbReference type="Gene3D" id="3.10.350.10">
    <property type="entry name" value="LysM domain"/>
    <property type="match status" value="1"/>
</dbReference>
<dbReference type="Pfam" id="PF13229">
    <property type="entry name" value="Beta_helix"/>
    <property type="match status" value="1"/>
</dbReference>
<dbReference type="SUPFAM" id="SSF53448">
    <property type="entry name" value="Nucleotide-diphospho-sugar transferases"/>
    <property type="match status" value="1"/>
</dbReference>
<evidence type="ECO:0000256" key="8">
    <source>
        <dbReference type="SAM" id="Phobius"/>
    </source>
</evidence>
<evidence type="ECO:0000256" key="6">
    <source>
        <dbReference type="ARBA" id="ARBA00023136"/>
    </source>
</evidence>
<feature type="transmembrane region" description="Helical" evidence="8">
    <location>
        <begin position="322"/>
        <end position="345"/>
    </location>
</feature>
<dbReference type="InterPro" id="IPR006626">
    <property type="entry name" value="PbH1"/>
</dbReference>
<dbReference type="PROSITE" id="PS51782">
    <property type="entry name" value="LYSM"/>
    <property type="match status" value="1"/>
</dbReference>
<dbReference type="AlphaFoldDB" id="A0A1F7GSQ7"/>
<accession>A0A1F7GSQ7</accession>
<evidence type="ECO:0000256" key="2">
    <source>
        <dbReference type="ARBA" id="ARBA00022676"/>
    </source>
</evidence>
<dbReference type="PANTHER" id="PTHR47844">
    <property type="entry name" value="SYNTHASE CPS1, PUTATIVE (AFU_ORTHOLOGUE AFUA_7G02500)-RELATED"/>
    <property type="match status" value="1"/>
</dbReference>
<dbReference type="Gene3D" id="2.160.20.10">
    <property type="entry name" value="Single-stranded right-handed beta-helix, Pectin lyase-like"/>
    <property type="match status" value="2"/>
</dbReference>
<comment type="subcellular location">
    <subcellularLocation>
        <location evidence="1">Membrane</location>
    </subcellularLocation>
</comment>
<evidence type="ECO:0000256" key="7">
    <source>
        <dbReference type="ARBA" id="ARBA00023180"/>
    </source>
</evidence>
<dbReference type="Gene3D" id="3.90.550.10">
    <property type="entry name" value="Spore Coat Polysaccharide Biosynthesis Protein SpsA, Chain A"/>
    <property type="match status" value="1"/>
</dbReference>
<dbReference type="InterPro" id="IPR039448">
    <property type="entry name" value="Beta_helix"/>
</dbReference>
<dbReference type="InterPro" id="IPR036779">
    <property type="entry name" value="LysM_dom_sf"/>
</dbReference>
<sequence>MSHDVLIYYLTKYLDFYPFLLPLGIIGIWRWSVWGMKKVTGLFYKPYPSGFKATVSVVTPVYNENPQTFKKALASWLKNRPSEIIAVIDYTDKKCIKIFKQFSKKNPIAKLLVTKVPGKRPALAKGIKKAKGEIVALIDSDTIWREGTLIHGIAPFKDNKIGGVATRQSLIKPQSLAQKLFSMRLEQRYWDDIPFLSKVGDILVCLSGRTAFYRKKAVMPLLDRMVHETFMGEKVISGEDKRLTYLIEAARWKATYQSTSQVYTVGEKKLSIFLSQQIRWTRNSWRADLKALYEKWVFRSPIYTAYLIDRAIQPFTLLISPVFFLISLYLQLWIPVIVILIWWAISRTIKMYPHLKKYPLDILLLPVYILFNFASAYIRIYALLSIRTQGWITRWDKSRLQKFTFAQAISAHAGTILLFSLVALGVYFNKYHNYLLPQEKQRELVAKTLPKVNTVLASAEIQKVLGASDVNINSLLTKKHKFQLGESIWSIAEQYGVSGDNLLLANVQKITNWNRIDPNIYFTIPPKNLVLTPNYKFNYVRIYRDTLGIYYDGPSDQIIVSGRGMSLTLADITSSVGEDYLEEVEPGVWYLKSSLYLRSGLTLTLDKEQVRWLRLASTEKKQARIFAYNSDILVNGVKITSWDDSKKDYDKNYKDGRSYILVKDGSRLDLKDSEFAYLGYPRPTNSPYSTYGVSWRMSTKNLGTGVLTGEIINSKFHENYFGAYTYGAVGMTWRGNEFYNNVVYGLDPHDDSNGFLVENNKFYNNGKHGLIFSKRCIENTIRNNISYGNKYHGIMLHEKSNNNVIENNTIYDNHDGIALAHSSNNIIRNNSVYQNKRGVRVDQGSLNNLIEYNTISDNSQYGVYVYGKSDQNGIENNKLSDNTTAVYVKSVGNRVMGNKLNKNEAGIYLTGNANKNRIAGNTITYSKDYGIYAKIAPKLSNFIGENNFIWRNKKDVFAYEVN</sequence>
<keyword evidence="5 8" id="KW-1133">Transmembrane helix</keyword>
<dbReference type="InterPro" id="IPR022441">
    <property type="entry name" value="Para_beta_helix_rpt-2"/>
</dbReference>
<keyword evidence="3" id="KW-0808">Transferase</keyword>
<comment type="caution">
    <text evidence="10">The sequence shown here is derived from an EMBL/GenBank/DDBJ whole genome shotgun (WGS) entry which is preliminary data.</text>
</comment>
<dbReference type="EMBL" id="MFZI01000009">
    <property type="protein sequence ID" value="OGK22070.1"/>
    <property type="molecule type" value="Genomic_DNA"/>
</dbReference>
<dbReference type="InterPro" id="IPR012334">
    <property type="entry name" value="Pectin_lyas_fold"/>
</dbReference>
<evidence type="ECO:0000256" key="3">
    <source>
        <dbReference type="ARBA" id="ARBA00022679"/>
    </source>
</evidence>
<dbReference type="InterPro" id="IPR018392">
    <property type="entry name" value="LysM"/>
</dbReference>
<keyword evidence="6 8" id="KW-0472">Membrane</keyword>
<feature type="transmembrane region" description="Helical" evidence="8">
    <location>
        <begin position="6"/>
        <end position="29"/>
    </location>
</feature>
<keyword evidence="7" id="KW-0325">Glycoprotein</keyword>
<evidence type="ECO:0000256" key="5">
    <source>
        <dbReference type="ARBA" id="ARBA00022989"/>
    </source>
</evidence>
<dbReference type="PANTHER" id="PTHR47844:SF1">
    <property type="entry name" value="EXOSTOSIN-LIKE 2"/>
    <property type="match status" value="1"/>
</dbReference>
<organism evidence="10 11">
    <name type="scientific">Candidatus Roizmanbacteria bacterium RIFCSPHIGHO2_01_FULL_39_8</name>
    <dbReference type="NCBI Taxonomy" id="1802033"/>
    <lineage>
        <taxon>Bacteria</taxon>
        <taxon>Candidatus Roizmaniibacteriota</taxon>
    </lineage>
</organism>
<dbReference type="InterPro" id="IPR052427">
    <property type="entry name" value="Glycosyltrans_GT2/GT47"/>
</dbReference>